<keyword evidence="4" id="KW-1185">Reference proteome</keyword>
<feature type="transmembrane region" description="Helical" evidence="1">
    <location>
        <begin position="254"/>
        <end position="287"/>
    </location>
</feature>
<dbReference type="EMBL" id="SMKP01000009">
    <property type="protein sequence ID" value="TDD24793.1"/>
    <property type="molecule type" value="Genomic_DNA"/>
</dbReference>
<dbReference type="AlphaFoldDB" id="A0A4R4X3G9"/>
<keyword evidence="2" id="KW-0732">Signal</keyword>
<keyword evidence="1" id="KW-0812">Transmembrane</keyword>
<feature type="transmembrane region" description="Helical" evidence="1">
    <location>
        <begin position="85"/>
        <end position="101"/>
    </location>
</feature>
<accession>A0A4R4X3G9</accession>
<feature type="transmembrane region" description="Helical" evidence="1">
    <location>
        <begin position="212"/>
        <end position="233"/>
    </location>
</feature>
<keyword evidence="1" id="KW-0472">Membrane</keyword>
<organism evidence="3 4">
    <name type="scientific">Nonomuraea diastatica</name>
    <dbReference type="NCBI Taxonomy" id="1848329"/>
    <lineage>
        <taxon>Bacteria</taxon>
        <taxon>Bacillati</taxon>
        <taxon>Actinomycetota</taxon>
        <taxon>Actinomycetes</taxon>
        <taxon>Streptosporangiales</taxon>
        <taxon>Streptosporangiaceae</taxon>
        <taxon>Nonomuraea</taxon>
    </lineage>
</organism>
<protein>
    <submittedName>
        <fullName evidence="3">Uncharacterized protein</fullName>
    </submittedName>
</protein>
<evidence type="ECO:0000313" key="4">
    <source>
        <dbReference type="Proteomes" id="UP000294543"/>
    </source>
</evidence>
<dbReference type="OrthoDB" id="9974200at2"/>
<evidence type="ECO:0000256" key="2">
    <source>
        <dbReference type="SAM" id="SignalP"/>
    </source>
</evidence>
<comment type="caution">
    <text evidence="3">The sequence shown here is derived from an EMBL/GenBank/DDBJ whole genome shotgun (WGS) entry which is preliminary data.</text>
</comment>
<feature type="transmembrane region" description="Helical" evidence="1">
    <location>
        <begin position="60"/>
        <end position="79"/>
    </location>
</feature>
<dbReference type="RefSeq" id="WP_132504923.1">
    <property type="nucleotide sequence ID" value="NZ_SMKP01000009.1"/>
</dbReference>
<proteinExistence type="predicted"/>
<name>A0A4R4X3G9_9ACTN</name>
<evidence type="ECO:0000256" key="1">
    <source>
        <dbReference type="SAM" id="Phobius"/>
    </source>
</evidence>
<sequence>MRLAGGLALALAAASALAGSSLAIAAGIAVVIAFLATLIPESPYDGYPKYEVRRVTLSQVIVNLPLIAVYASTFGVYVVPEYSKIASAGLVLLVAVLTSGWHMDLIRPLRTMVLAALAFGAFVLITASFNVSPEDIRQGESRPWWGVALAAVALVPMLVPTPGSSRRSRLGRFALALPIAAVICVGAVYQLGTELAPTFLKDLLIATELHSSSVALVALIGAATVAAAIDVWSDAKIELSVLILDSSWHKWAGVLATAAAAAFVPPVVLMILAGAAVIINAVIWWHIGYVYIKYSSYP</sequence>
<feature type="transmembrane region" description="Helical" evidence="1">
    <location>
        <begin position="22"/>
        <end position="39"/>
    </location>
</feature>
<feature type="transmembrane region" description="Helical" evidence="1">
    <location>
        <begin position="143"/>
        <end position="161"/>
    </location>
</feature>
<feature type="chain" id="PRO_5041403937" evidence="2">
    <location>
        <begin position="19"/>
        <end position="298"/>
    </location>
</feature>
<reference evidence="3 4" key="1">
    <citation type="submission" date="2019-03" db="EMBL/GenBank/DDBJ databases">
        <title>Draft genome sequences of novel Actinobacteria.</title>
        <authorList>
            <person name="Sahin N."/>
            <person name="Ay H."/>
            <person name="Saygin H."/>
        </authorList>
    </citation>
    <scope>NUCLEOTIDE SEQUENCE [LARGE SCALE GENOMIC DNA]</scope>
    <source>
        <strain evidence="3 4">KC712</strain>
    </source>
</reference>
<feature type="signal peptide" evidence="2">
    <location>
        <begin position="1"/>
        <end position="18"/>
    </location>
</feature>
<gene>
    <name evidence="3" type="ORF">E1294_05035</name>
</gene>
<evidence type="ECO:0000313" key="3">
    <source>
        <dbReference type="EMBL" id="TDD24793.1"/>
    </source>
</evidence>
<feature type="transmembrane region" description="Helical" evidence="1">
    <location>
        <begin position="173"/>
        <end position="192"/>
    </location>
</feature>
<dbReference type="Proteomes" id="UP000294543">
    <property type="component" value="Unassembled WGS sequence"/>
</dbReference>
<keyword evidence="1" id="KW-1133">Transmembrane helix</keyword>
<feature type="transmembrane region" description="Helical" evidence="1">
    <location>
        <begin position="113"/>
        <end position="131"/>
    </location>
</feature>